<dbReference type="GO" id="GO:0006406">
    <property type="term" value="P:mRNA export from nucleus"/>
    <property type="evidence" value="ECO:0007669"/>
    <property type="project" value="TreeGrafter"/>
</dbReference>
<accession>A0A0C2SXH6</accession>
<dbReference type="PANTHER" id="PTHR12436">
    <property type="entry name" value="80 KDA MCM3-ASSOCIATED PROTEIN"/>
    <property type="match status" value="1"/>
</dbReference>
<keyword evidence="4" id="KW-1185">Reference proteome</keyword>
<dbReference type="PANTHER" id="PTHR12436:SF3">
    <property type="entry name" value="GERMINAL-CENTER ASSOCIATED NUCLEAR PROTEIN"/>
    <property type="match status" value="1"/>
</dbReference>
<feature type="region of interest" description="Disordered" evidence="1">
    <location>
        <begin position="706"/>
        <end position="746"/>
    </location>
</feature>
<organism evidence="3 4">
    <name type="scientific">Amanita muscaria (strain Koide BX008)</name>
    <dbReference type="NCBI Taxonomy" id="946122"/>
    <lineage>
        <taxon>Eukaryota</taxon>
        <taxon>Fungi</taxon>
        <taxon>Dikarya</taxon>
        <taxon>Basidiomycota</taxon>
        <taxon>Agaricomycotina</taxon>
        <taxon>Agaricomycetes</taxon>
        <taxon>Agaricomycetidae</taxon>
        <taxon>Agaricales</taxon>
        <taxon>Pluteineae</taxon>
        <taxon>Amanitaceae</taxon>
        <taxon>Amanita</taxon>
    </lineage>
</organism>
<feature type="compositionally biased region" description="Acidic residues" evidence="1">
    <location>
        <begin position="109"/>
        <end position="124"/>
    </location>
</feature>
<evidence type="ECO:0000313" key="3">
    <source>
        <dbReference type="EMBL" id="KIL58844.1"/>
    </source>
</evidence>
<feature type="compositionally biased region" description="Polar residues" evidence="1">
    <location>
        <begin position="87"/>
        <end position="98"/>
    </location>
</feature>
<protein>
    <recommendedName>
        <fullName evidence="2">SAC3/GANP/THP3 conserved domain-containing protein</fullName>
    </recommendedName>
</protein>
<proteinExistence type="predicted"/>
<dbReference type="Proteomes" id="UP000054549">
    <property type="component" value="Unassembled WGS sequence"/>
</dbReference>
<feature type="compositionally biased region" description="Basic and acidic residues" evidence="1">
    <location>
        <begin position="47"/>
        <end position="56"/>
    </location>
</feature>
<dbReference type="Pfam" id="PF03399">
    <property type="entry name" value="SAC3_GANP"/>
    <property type="match status" value="1"/>
</dbReference>
<feature type="domain" description="SAC3/GANP/THP3 conserved" evidence="2">
    <location>
        <begin position="174"/>
        <end position="422"/>
    </location>
</feature>
<dbReference type="InterPro" id="IPR005062">
    <property type="entry name" value="SAC3/GANP/THP3_conserved"/>
</dbReference>
<name>A0A0C2SXH6_AMAMK</name>
<dbReference type="InParanoid" id="A0A0C2SXH6"/>
<evidence type="ECO:0000313" key="4">
    <source>
        <dbReference type="Proteomes" id="UP000054549"/>
    </source>
</evidence>
<dbReference type="STRING" id="946122.A0A0C2SXH6"/>
<reference evidence="3 4" key="1">
    <citation type="submission" date="2014-04" db="EMBL/GenBank/DDBJ databases">
        <title>Evolutionary Origins and Diversification of the Mycorrhizal Mutualists.</title>
        <authorList>
            <consortium name="DOE Joint Genome Institute"/>
            <consortium name="Mycorrhizal Genomics Consortium"/>
            <person name="Kohler A."/>
            <person name="Kuo A."/>
            <person name="Nagy L.G."/>
            <person name="Floudas D."/>
            <person name="Copeland A."/>
            <person name="Barry K.W."/>
            <person name="Cichocki N."/>
            <person name="Veneault-Fourrey C."/>
            <person name="LaButti K."/>
            <person name="Lindquist E.A."/>
            <person name="Lipzen A."/>
            <person name="Lundell T."/>
            <person name="Morin E."/>
            <person name="Murat C."/>
            <person name="Riley R."/>
            <person name="Ohm R."/>
            <person name="Sun H."/>
            <person name="Tunlid A."/>
            <person name="Henrissat B."/>
            <person name="Grigoriev I.V."/>
            <person name="Hibbett D.S."/>
            <person name="Martin F."/>
        </authorList>
    </citation>
    <scope>NUCLEOTIDE SEQUENCE [LARGE SCALE GENOMIC DNA]</scope>
    <source>
        <strain evidence="3 4">Koide BX008</strain>
    </source>
</reference>
<dbReference type="Gene3D" id="1.25.40.990">
    <property type="match status" value="1"/>
</dbReference>
<feature type="region of interest" description="Disordered" evidence="1">
    <location>
        <begin position="1"/>
        <end position="129"/>
    </location>
</feature>
<sequence>METVQNPRTFKGRGVAHEGMVGNRRPHSRNKQWVAPENGSRNSTNHVDSELRERGGHRNGAGRGSRGTSRGIRRFPNVSLHVKHSPHMSNTDNGTSDTENLDTLLVSDSDMEGADGPEEPELESQEEREKFYQELVKAREVERKRAIAEGKMDDPSVPKRLEDAITMVGTCLDMCPRFERYRRERENNLFEWETIPGTKRVDHKRAVKMYERAAGDKTLPSDLRPPHILKKTLDYLFHDLLPRGGFHQTFNFIRDRTRAVRNDFTMQHQTGSLAIECHDRCARFHILALHFERKDPGFSVAMEEQQLMNTLQSLKEFYEDQRGRYQSPTELEMRVYHRLIHIRDQRERPEDIPASITEHPVFKLTTTFRLHVQKKSAPIRKNSPLVVDQEGMQIFAQLAGVLREQGSVVMIYLVACILERLFGPDMIEDIEGIRGDLSIPEIIDGVQTPVEDIDVADESMETDVAEQPTETVTTSLTATGPIFNEVKPVQSNVFGTLPNTSPKAVTKSVFSSISSSQSPFGTSNVFGGASFGATSSTAVPSQTTSAFTSVFGGSKQTLASFNPAATTFVPTSSLLFQSSPSTSTPTVAPQTPTAAPAGVSADSPLSHPTEKQRRSSLISTRRPSMNLPKINTAIMKTNDISPLPAQPPPPPKIQPISLPSTPTTAPLQPSGSSGYFRLGFSSSRMGSDILSPLPLLTGGLGPVHNFSPFPSPAKPSAERKPQSEPSIGIVNGKGKGKEVENRAPPTHEQMEAQAIVFEKKSIIVKQSFERWKQRAISYAAWLEACRQSDSYRRKVQLQRQVHAEMAKKRRLSTGSALASDTTPKKRIRGRVSADYRLPRTDDQLAQRLKEVHILPLKSVPLIHSPNHEEHAHRWARGSFLRILKSHINEKKEMMPSPWKIWLSTNPDSDATAIWMERKFDVPDSGYWSSENIFSIPTSTDSSAQKGFPGVIIFECTPIQNVKDDIERKYHILDDCARLRDIVKTLPSRRHYIPSLLLIRWADAVEPASNSDLSEMVQKLVNDSIIGAARVFNVTSDAKNLDTQFTEALADLKLDTTGQLVEFLTIQSLFKRFGSMLDSFASEWMENSIINGEFDWTIYGDVAKVAIQIVNDLTAFLSPLLGVELPDHLPPFNSSMVDYSDAAYESAHSWLSELPRSSFVQSIIQDLQSHQEIGQEFPARLFLNYIMNTALYLNGTRTGSRTKYILMRADLTSTLDKLKASIQSHQTCLNHALNKRLRRSPKRRGISEETEESISVSAKRRRLSGSANPSVLGDAETVPPSPLLNGRPSPSPSVSTMSLEHGDQVTVAMLRSLTKELKRKYVVDD</sequence>
<dbReference type="EMBL" id="KN818328">
    <property type="protein sequence ID" value="KIL58844.1"/>
    <property type="molecule type" value="Genomic_DNA"/>
</dbReference>
<dbReference type="GO" id="GO:0070390">
    <property type="term" value="C:transcription export complex 2"/>
    <property type="evidence" value="ECO:0007669"/>
    <property type="project" value="TreeGrafter"/>
</dbReference>
<evidence type="ECO:0000259" key="2">
    <source>
        <dbReference type="Pfam" id="PF03399"/>
    </source>
</evidence>
<feature type="region of interest" description="Disordered" evidence="1">
    <location>
        <begin position="578"/>
        <end position="669"/>
    </location>
</feature>
<feature type="compositionally biased region" description="Low complexity" evidence="1">
    <location>
        <begin position="578"/>
        <end position="597"/>
    </location>
</feature>
<feature type="compositionally biased region" description="Basic residues" evidence="1">
    <location>
        <begin position="1234"/>
        <end position="1243"/>
    </location>
</feature>
<dbReference type="InterPro" id="IPR045107">
    <property type="entry name" value="SAC3/GANP/THP3"/>
</dbReference>
<gene>
    <name evidence="3" type="ORF">M378DRAFT_188122</name>
</gene>
<dbReference type="OrthoDB" id="264795at2759"/>
<feature type="compositionally biased region" description="Pro residues" evidence="1">
    <location>
        <begin position="644"/>
        <end position="653"/>
    </location>
</feature>
<feature type="region of interest" description="Disordered" evidence="1">
    <location>
        <begin position="1234"/>
        <end position="1299"/>
    </location>
</feature>
<dbReference type="GO" id="GO:0005737">
    <property type="term" value="C:cytoplasm"/>
    <property type="evidence" value="ECO:0007669"/>
    <property type="project" value="TreeGrafter"/>
</dbReference>
<dbReference type="HOGENOM" id="CLU_252204_0_0_1"/>
<evidence type="ECO:0000256" key="1">
    <source>
        <dbReference type="SAM" id="MobiDB-lite"/>
    </source>
</evidence>